<organism evidence="1 2">
    <name type="scientific">Dreissena polymorpha</name>
    <name type="common">Zebra mussel</name>
    <name type="synonym">Mytilus polymorpha</name>
    <dbReference type="NCBI Taxonomy" id="45954"/>
    <lineage>
        <taxon>Eukaryota</taxon>
        <taxon>Metazoa</taxon>
        <taxon>Spiralia</taxon>
        <taxon>Lophotrochozoa</taxon>
        <taxon>Mollusca</taxon>
        <taxon>Bivalvia</taxon>
        <taxon>Autobranchia</taxon>
        <taxon>Heteroconchia</taxon>
        <taxon>Euheterodonta</taxon>
        <taxon>Imparidentia</taxon>
        <taxon>Neoheterodontei</taxon>
        <taxon>Myida</taxon>
        <taxon>Dreissenoidea</taxon>
        <taxon>Dreissenidae</taxon>
        <taxon>Dreissena</taxon>
    </lineage>
</organism>
<keyword evidence="2" id="KW-1185">Reference proteome</keyword>
<evidence type="ECO:0000313" key="1">
    <source>
        <dbReference type="EMBL" id="KAH3890509.1"/>
    </source>
</evidence>
<dbReference type="EMBL" id="JAIWYP010000001">
    <property type="protein sequence ID" value="KAH3890509.1"/>
    <property type="molecule type" value="Genomic_DNA"/>
</dbReference>
<protein>
    <submittedName>
        <fullName evidence="1">Uncharacterized protein</fullName>
    </submittedName>
</protein>
<proteinExistence type="predicted"/>
<gene>
    <name evidence="1" type="ORF">DPMN_014593</name>
</gene>
<reference evidence="1" key="1">
    <citation type="journal article" date="2019" name="bioRxiv">
        <title>The Genome of the Zebra Mussel, Dreissena polymorpha: A Resource for Invasive Species Research.</title>
        <authorList>
            <person name="McCartney M.A."/>
            <person name="Auch B."/>
            <person name="Kono T."/>
            <person name="Mallez S."/>
            <person name="Zhang Y."/>
            <person name="Obille A."/>
            <person name="Becker A."/>
            <person name="Abrahante J.E."/>
            <person name="Garbe J."/>
            <person name="Badalamenti J.P."/>
            <person name="Herman A."/>
            <person name="Mangelson H."/>
            <person name="Liachko I."/>
            <person name="Sullivan S."/>
            <person name="Sone E.D."/>
            <person name="Koren S."/>
            <person name="Silverstein K.A.T."/>
            <person name="Beckman K.B."/>
            <person name="Gohl D.M."/>
        </authorList>
    </citation>
    <scope>NUCLEOTIDE SEQUENCE</scope>
    <source>
        <strain evidence="1">Duluth1</strain>
        <tissue evidence="1">Whole animal</tissue>
    </source>
</reference>
<accession>A0A9D4NB86</accession>
<dbReference type="Proteomes" id="UP000828390">
    <property type="component" value="Unassembled WGS sequence"/>
</dbReference>
<sequence length="57" mass="6540">MEDSDGWMRCHWKIQTAGCAVIGRFRRLDALSLEDSDGWMRCHWKIQTAGCAVIGDR</sequence>
<name>A0A9D4NB86_DREPO</name>
<comment type="caution">
    <text evidence="1">The sequence shown here is derived from an EMBL/GenBank/DDBJ whole genome shotgun (WGS) entry which is preliminary data.</text>
</comment>
<dbReference type="AlphaFoldDB" id="A0A9D4NB86"/>
<evidence type="ECO:0000313" key="2">
    <source>
        <dbReference type="Proteomes" id="UP000828390"/>
    </source>
</evidence>
<reference evidence="1" key="2">
    <citation type="submission" date="2020-11" db="EMBL/GenBank/DDBJ databases">
        <authorList>
            <person name="McCartney M.A."/>
            <person name="Auch B."/>
            <person name="Kono T."/>
            <person name="Mallez S."/>
            <person name="Becker A."/>
            <person name="Gohl D.M."/>
            <person name="Silverstein K.A.T."/>
            <person name="Koren S."/>
            <person name="Bechman K.B."/>
            <person name="Herman A."/>
            <person name="Abrahante J.E."/>
            <person name="Garbe J."/>
        </authorList>
    </citation>
    <scope>NUCLEOTIDE SEQUENCE</scope>
    <source>
        <strain evidence="1">Duluth1</strain>
        <tissue evidence="1">Whole animal</tissue>
    </source>
</reference>